<evidence type="ECO:0000313" key="2">
    <source>
        <dbReference type="EMBL" id="KII83719.1"/>
    </source>
</evidence>
<evidence type="ECO:0000259" key="1">
    <source>
        <dbReference type="SMART" id="SM00829"/>
    </source>
</evidence>
<dbReference type="PANTHER" id="PTHR45348">
    <property type="entry name" value="HYPOTHETICAL OXIDOREDUCTASE (EUROFUNG)"/>
    <property type="match status" value="1"/>
</dbReference>
<dbReference type="GO" id="GO:0016651">
    <property type="term" value="F:oxidoreductase activity, acting on NAD(P)H"/>
    <property type="evidence" value="ECO:0007669"/>
    <property type="project" value="InterPro"/>
</dbReference>
<dbReference type="Pfam" id="PF08240">
    <property type="entry name" value="ADH_N"/>
    <property type="match status" value="1"/>
</dbReference>
<keyword evidence="3" id="KW-1185">Reference proteome</keyword>
<evidence type="ECO:0000313" key="3">
    <source>
        <dbReference type="Proteomes" id="UP000053263"/>
    </source>
</evidence>
<dbReference type="SUPFAM" id="SSF50129">
    <property type="entry name" value="GroES-like"/>
    <property type="match status" value="1"/>
</dbReference>
<dbReference type="PANTHER" id="PTHR45348:SF5">
    <property type="entry name" value="OXIDOREDUCTASE, PUTATIVE (AFU_ORTHOLOGUE AFUA_8G01420)-RELATED"/>
    <property type="match status" value="1"/>
</dbReference>
<protein>
    <recommendedName>
        <fullName evidence="1">Enoyl reductase (ER) domain-containing protein</fullName>
    </recommendedName>
</protein>
<dbReference type="AlphaFoldDB" id="A0A0C9T3A2"/>
<dbReference type="HOGENOM" id="CLU_026673_16_5_1"/>
<dbReference type="SUPFAM" id="SSF51735">
    <property type="entry name" value="NAD(P)-binding Rossmann-fold domains"/>
    <property type="match status" value="1"/>
</dbReference>
<dbReference type="InterPro" id="IPR013154">
    <property type="entry name" value="ADH-like_N"/>
</dbReference>
<dbReference type="InterPro" id="IPR036291">
    <property type="entry name" value="NAD(P)-bd_dom_sf"/>
</dbReference>
<organism evidence="2 3">
    <name type="scientific">Plicaturopsis crispa FD-325 SS-3</name>
    <dbReference type="NCBI Taxonomy" id="944288"/>
    <lineage>
        <taxon>Eukaryota</taxon>
        <taxon>Fungi</taxon>
        <taxon>Dikarya</taxon>
        <taxon>Basidiomycota</taxon>
        <taxon>Agaricomycotina</taxon>
        <taxon>Agaricomycetes</taxon>
        <taxon>Agaricomycetidae</taxon>
        <taxon>Amylocorticiales</taxon>
        <taxon>Amylocorticiaceae</taxon>
        <taxon>Plicatura</taxon>
        <taxon>Plicaturopsis crispa</taxon>
    </lineage>
</organism>
<reference evidence="2 3" key="1">
    <citation type="submission" date="2014-06" db="EMBL/GenBank/DDBJ databases">
        <title>Evolutionary Origins and Diversification of the Mycorrhizal Mutualists.</title>
        <authorList>
            <consortium name="DOE Joint Genome Institute"/>
            <consortium name="Mycorrhizal Genomics Consortium"/>
            <person name="Kohler A."/>
            <person name="Kuo A."/>
            <person name="Nagy L.G."/>
            <person name="Floudas D."/>
            <person name="Copeland A."/>
            <person name="Barry K.W."/>
            <person name="Cichocki N."/>
            <person name="Veneault-Fourrey C."/>
            <person name="LaButti K."/>
            <person name="Lindquist E.A."/>
            <person name="Lipzen A."/>
            <person name="Lundell T."/>
            <person name="Morin E."/>
            <person name="Murat C."/>
            <person name="Riley R."/>
            <person name="Ohm R."/>
            <person name="Sun H."/>
            <person name="Tunlid A."/>
            <person name="Henrissat B."/>
            <person name="Grigoriev I.V."/>
            <person name="Hibbett D.S."/>
            <person name="Martin F."/>
        </authorList>
    </citation>
    <scope>NUCLEOTIDE SEQUENCE [LARGE SCALE GENOMIC DNA]</scope>
    <source>
        <strain evidence="2 3">FD-325 SS-3</strain>
    </source>
</reference>
<name>A0A0C9T3A2_PLICR</name>
<dbReference type="Pfam" id="PF00107">
    <property type="entry name" value="ADH_zinc_N"/>
    <property type="match status" value="1"/>
</dbReference>
<dbReference type="Gene3D" id="3.90.180.10">
    <property type="entry name" value="Medium-chain alcohol dehydrogenases, catalytic domain"/>
    <property type="match status" value="1"/>
</dbReference>
<dbReference type="InterPro" id="IPR047122">
    <property type="entry name" value="Trans-enoyl_RdTase-like"/>
</dbReference>
<sequence length="367" mass="39437">MSALLSAVRSSVAPTLHRRTMSSLPQKQKGVFFTRDTRTIREFPVVPPGPGEVLIKNVAVASNPKDWKVVIWTDLETVEGNDVAGYVEAVGEGITEYKKGDKVAAFTKMRQADPRWGAYQEYSTAPLNTVFPLGPRTTFEEAATLPLAVGTAFTGLYRRLRIPPFTDTSKPLAGEPVVIYGASSSVGSYAVQLAKLSGMYVVGIAGSSADVALGLGADKVVDYRGRSREEVVKDVQAALEGRPLHHVFDIVSNDETIKTGIDLLRPAGGRFTYVLHLPEDLVIPDNIETERTGVHTAYGDDAEFAGEIYRALSPLVENGTFKPNKVRIIPGGLGGVAEGVALLKANKVHGEKLVYRIAETEGLAASS</sequence>
<dbReference type="InterPro" id="IPR020843">
    <property type="entry name" value="ER"/>
</dbReference>
<dbReference type="OrthoDB" id="3233595at2759"/>
<proteinExistence type="predicted"/>
<accession>A0A0C9T3A2</accession>
<gene>
    <name evidence="2" type="ORF">PLICRDRAFT_46890</name>
</gene>
<dbReference type="EMBL" id="KN832574">
    <property type="protein sequence ID" value="KII83719.1"/>
    <property type="molecule type" value="Genomic_DNA"/>
</dbReference>
<dbReference type="SMART" id="SM00829">
    <property type="entry name" value="PKS_ER"/>
    <property type="match status" value="1"/>
</dbReference>
<dbReference type="CDD" id="cd08249">
    <property type="entry name" value="enoyl_reductase_like"/>
    <property type="match status" value="1"/>
</dbReference>
<dbReference type="InterPro" id="IPR013149">
    <property type="entry name" value="ADH-like_C"/>
</dbReference>
<dbReference type="Gene3D" id="3.40.50.720">
    <property type="entry name" value="NAD(P)-binding Rossmann-like Domain"/>
    <property type="match status" value="1"/>
</dbReference>
<dbReference type="InterPro" id="IPR011032">
    <property type="entry name" value="GroES-like_sf"/>
</dbReference>
<feature type="domain" description="Enoyl reductase (ER)" evidence="1">
    <location>
        <begin position="34"/>
        <end position="354"/>
    </location>
</feature>
<dbReference type="Proteomes" id="UP000053263">
    <property type="component" value="Unassembled WGS sequence"/>
</dbReference>